<accession>A0ABN0WQ00</accession>
<name>A0ABN0WQ00_9ACTN</name>
<evidence type="ECO:0000313" key="3">
    <source>
        <dbReference type="Proteomes" id="UP001501822"/>
    </source>
</evidence>
<evidence type="ECO:0000256" key="1">
    <source>
        <dbReference type="SAM" id="MobiDB-lite"/>
    </source>
</evidence>
<keyword evidence="3" id="KW-1185">Reference proteome</keyword>
<reference evidence="2 3" key="1">
    <citation type="journal article" date="2019" name="Int. J. Syst. Evol. Microbiol.">
        <title>The Global Catalogue of Microorganisms (GCM) 10K type strain sequencing project: providing services to taxonomists for standard genome sequencing and annotation.</title>
        <authorList>
            <consortium name="The Broad Institute Genomics Platform"/>
            <consortium name="The Broad Institute Genome Sequencing Center for Infectious Disease"/>
            <person name="Wu L."/>
            <person name="Ma J."/>
        </authorList>
    </citation>
    <scope>NUCLEOTIDE SEQUENCE [LARGE SCALE GENOMIC DNA]</scope>
    <source>
        <strain evidence="2 3">JCM 3146</strain>
    </source>
</reference>
<comment type="caution">
    <text evidence="2">The sequence shown here is derived from an EMBL/GenBank/DDBJ whole genome shotgun (WGS) entry which is preliminary data.</text>
</comment>
<dbReference type="EMBL" id="BAAABM010000029">
    <property type="protein sequence ID" value="GAA0343801.1"/>
    <property type="molecule type" value="Genomic_DNA"/>
</dbReference>
<evidence type="ECO:0000313" key="2">
    <source>
        <dbReference type="EMBL" id="GAA0343801.1"/>
    </source>
</evidence>
<feature type="region of interest" description="Disordered" evidence="1">
    <location>
        <begin position="1"/>
        <end position="45"/>
    </location>
</feature>
<proteinExistence type="predicted"/>
<sequence>MPETRGHPPETAPRAAPRAGSPPLTVRPSGDRAGTAAPSDGAADKVEADNGFSARLRFGDAGAITARNRSLFKVTYRMAGMSFAARVGGEVRGG</sequence>
<organism evidence="2 3">
    <name type="scientific">Actinoallomurus spadix</name>
    <dbReference type="NCBI Taxonomy" id="79912"/>
    <lineage>
        <taxon>Bacteria</taxon>
        <taxon>Bacillati</taxon>
        <taxon>Actinomycetota</taxon>
        <taxon>Actinomycetes</taxon>
        <taxon>Streptosporangiales</taxon>
        <taxon>Thermomonosporaceae</taxon>
        <taxon>Actinoallomurus</taxon>
    </lineage>
</organism>
<feature type="compositionally biased region" description="Low complexity" evidence="1">
    <location>
        <begin position="12"/>
        <end position="23"/>
    </location>
</feature>
<protein>
    <submittedName>
        <fullName evidence="2">Uncharacterized protein</fullName>
    </submittedName>
</protein>
<gene>
    <name evidence="2" type="ORF">GCM10010151_36810</name>
</gene>
<dbReference type="Proteomes" id="UP001501822">
    <property type="component" value="Unassembled WGS sequence"/>
</dbReference>